<comment type="caution">
    <text evidence="9">The sequence shown here is derived from an EMBL/GenBank/DDBJ whole genome shotgun (WGS) entry which is preliminary data.</text>
</comment>
<evidence type="ECO:0000313" key="10">
    <source>
        <dbReference type="Proteomes" id="UP001172681"/>
    </source>
</evidence>
<dbReference type="Proteomes" id="UP001172681">
    <property type="component" value="Unassembled WGS sequence"/>
</dbReference>
<accession>A0AA38YDI8</accession>
<dbReference type="AlphaFoldDB" id="A0AA38YDI8"/>
<dbReference type="GO" id="GO:0005634">
    <property type="term" value="C:nucleus"/>
    <property type="evidence" value="ECO:0007669"/>
    <property type="project" value="UniProtKB-SubCell"/>
</dbReference>
<evidence type="ECO:0000256" key="3">
    <source>
        <dbReference type="ARBA" id="ARBA00022833"/>
    </source>
</evidence>
<feature type="coiled-coil region" evidence="8">
    <location>
        <begin position="29"/>
        <end position="56"/>
    </location>
</feature>
<dbReference type="InterPro" id="IPR052202">
    <property type="entry name" value="Yeast_MetPath_Reg"/>
</dbReference>
<keyword evidence="8" id="KW-0175">Coiled coil</keyword>
<keyword evidence="4" id="KW-0805">Transcription regulation</keyword>
<evidence type="ECO:0000256" key="6">
    <source>
        <dbReference type="ARBA" id="ARBA00023163"/>
    </source>
</evidence>
<evidence type="ECO:0000256" key="8">
    <source>
        <dbReference type="SAM" id="Coils"/>
    </source>
</evidence>
<evidence type="ECO:0000256" key="1">
    <source>
        <dbReference type="ARBA" id="ARBA00004123"/>
    </source>
</evidence>
<evidence type="ECO:0000256" key="5">
    <source>
        <dbReference type="ARBA" id="ARBA00023125"/>
    </source>
</evidence>
<dbReference type="PANTHER" id="PTHR47782">
    <property type="entry name" value="ZN(II)2CYS6 TRANSCRIPTION FACTOR (EUROFUNG)-RELATED"/>
    <property type="match status" value="1"/>
</dbReference>
<evidence type="ECO:0000256" key="4">
    <source>
        <dbReference type="ARBA" id="ARBA00023015"/>
    </source>
</evidence>
<keyword evidence="6" id="KW-0804">Transcription</keyword>
<keyword evidence="3" id="KW-0862">Zinc</keyword>
<dbReference type="GO" id="GO:0043565">
    <property type="term" value="F:sequence-specific DNA binding"/>
    <property type="evidence" value="ECO:0007669"/>
    <property type="project" value="TreeGrafter"/>
</dbReference>
<sequence>MSCGACFNAGATCLGFDSLHGTDKPRSVARHLEERVAALELELAEIKSRNSNILDNVDSAVERLASRLATATAGPTGRSRRPESLLPLDSEYFLSDSPVPPFKGHALDGMKPAEPAVTTPRPVEISSIPRHVVDALLKHYCETYRPQYPSIGEEDLYRARDRVYEGPQLIGYEPFVVCITLAISSNTLVHIDEQRAATTTYGLWATAVGHLQQVGTTNSWERLQALQLLTHYGFLNPQHVSVSHCAAAASRLALQLGLHEELPISMQAELSSEILNTRRRMFWNALNIDAAVHIVRCEPFKWSKPEILAKVLSIHAIQL</sequence>
<name>A0AA38YDI8_9EURO</name>
<dbReference type="GO" id="GO:0046872">
    <property type="term" value="F:metal ion binding"/>
    <property type="evidence" value="ECO:0007669"/>
    <property type="project" value="UniProtKB-KW"/>
</dbReference>
<dbReference type="GO" id="GO:0045944">
    <property type="term" value="P:positive regulation of transcription by RNA polymerase II"/>
    <property type="evidence" value="ECO:0007669"/>
    <property type="project" value="TreeGrafter"/>
</dbReference>
<gene>
    <name evidence="9" type="ORF">H2204_001455</name>
</gene>
<evidence type="ECO:0000256" key="7">
    <source>
        <dbReference type="ARBA" id="ARBA00023242"/>
    </source>
</evidence>
<organism evidence="9 10">
    <name type="scientific">Knufia peltigerae</name>
    <dbReference type="NCBI Taxonomy" id="1002370"/>
    <lineage>
        <taxon>Eukaryota</taxon>
        <taxon>Fungi</taxon>
        <taxon>Dikarya</taxon>
        <taxon>Ascomycota</taxon>
        <taxon>Pezizomycotina</taxon>
        <taxon>Eurotiomycetes</taxon>
        <taxon>Chaetothyriomycetidae</taxon>
        <taxon>Chaetothyriales</taxon>
        <taxon>Trichomeriaceae</taxon>
        <taxon>Knufia</taxon>
    </lineage>
</organism>
<dbReference type="CDD" id="cd12148">
    <property type="entry name" value="fungal_TF_MHR"/>
    <property type="match status" value="1"/>
</dbReference>
<keyword evidence="2" id="KW-0479">Metal-binding</keyword>
<keyword evidence="7" id="KW-0539">Nucleus</keyword>
<protein>
    <recommendedName>
        <fullName evidence="11">Transcription factor domain-containing protein</fullName>
    </recommendedName>
</protein>
<dbReference type="EMBL" id="JAPDRN010000005">
    <property type="protein sequence ID" value="KAJ9644993.1"/>
    <property type="molecule type" value="Genomic_DNA"/>
</dbReference>
<evidence type="ECO:0008006" key="11">
    <source>
        <dbReference type="Google" id="ProtNLM"/>
    </source>
</evidence>
<evidence type="ECO:0000313" key="9">
    <source>
        <dbReference type="EMBL" id="KAJ9644993.1"/>
    </source>
</evidence>
<keyword evidence="5" id="KW-0238">DNA-binding</keyword>
<proteinExistence type="predicted"/>
<evidence type="ECO:0000256" key="2">
    <source>
        <dbReference type="ARBA" id="ARBA00022723"/>
    </source>
</evidence>
<dbReference type="PANTHER" id="PTHR47782:SF1">
    <property type="entry name" value="PYRIMIDINE PATHWAY REGULATORY PROTEIN 1"/>
    <property type="match status" value="1"/>
</dbReference>
<comment type="subcellular location">
    <subcellularLocation>
        <location evidence="1">Nucleus</location>
    </subcellularLocation>
</comment>
<dbReference type="GO" id="GO:0000981">
    <property type="term" value="F:DNA-binding transcription factor activity, RNA polymerase II-specific"/>
    <property type="evidence" value="ECO:0007669"/>
    <property type="project" value="TreeGrafter"/>
</dbReference>
<keyword evidence="10" id="KW-1185">Reference proteome</keyword>
<reference evidence="9" key="1">
    <citation type="submission" date="2022-10" db="EMBL/GenBank/DDBJ databases">
        <title>Culturing micro-colonial fungi from biological soil crusts in the Mojave desert and describing Neophaeococcomyces mojavensis, and introducing the new genera and species Taxawa tesnikishii.</title>
        <authorList>
            <person name="Kurbessoian T."/>
            <person name="Stajich J.E."/>
        </authorList>
    </citation>
    <scope>NUCLEOTIDE SEQUENCE</scope>
    <source>
        <strain evidence="9">TK_35</strain>
    </source>
</reference>